<proteinExistence type="predicted"/>
<sequence>MNEQQGVRPTERMTYRDSTYSIVSKVAYLIGVPKRIFENQHEPPQLEIFQQLENDKNARIIRHLCIIRTAIERNFKYINDKMRTEYKGKEPFLHLPWCR</sequence>
<evidence type="ECO:0000313" key="1">
    <source>
        <dbReference type="EMBL" id="CUO61597.1"/>
    </source>
</evidence>
<reference evidence="1 2" key="1">
    <citation type="submission" date="2015-09" db="EMBL/GenBank/DDBJ databases">
        <authorList>
            <consortium name="Pathogen Informatics"/>
        </authorList>
    </citation>
    <scope>NUCLEOTIDE SEQUENCE [LARGE SCALE GENOMIC DNA]</scope>
    <source>
        <strain evidence="1 2">2789STDY5608854</strain>
    </source>
</reference>
<name>A0A174GJN7_FLAPL</name>
<gene>
    <name evidence="1" type="ORF">ERS852411_01850</name>
</gene>
<dbReference type="AlphaFoldDB" id="A0A174GJN7"/>
<organism evidence="1 2">
    <name type="scientific">Flavonifractor plautii</name>
    <name type="common">Fusobacterium plautii</name>
    <dbReference type="NCBI Taxonomy" id="292800"/>
    <lineage>
        <taxon>Bacteria</taxon>
        <taxon>Bacillati</taxon>
        <taxon>Bacillota</taxon>
        <taxon>Clostridia</taxon>
        <taxon>Eubacteriales</taxon>
        <taxon>Oscillospiraceae</taxon>
        <taxon>Flavonifractor</taxon>
    </lineage>
</organism>
<accession>A0A174GJN7</accession>
<protein>
    <submittedName>
        <fullName evidence="1">Uncharacterized protein</fullName>
    </submittedName>
</protein>
<evidence type="ECO:0000313" key="2">
    <source>
        <dbReference type="Proteomes" id="UP000095746"/>
    </source>
</evidence>
<dbReference type="Proteomes" id="UP000095746">
    <property type="component" value="Unassembled WGS sequence"/>
</dbReference>
<dbReference type="EMBL" id="CYZT01000126">
    <property type="protein sequence ID" value="CUO61597.1"/>
    <property type="molecule type" value="Genomic_DNA"/>
</dbReference>